<organism evidence="2 3">
    <name type="scientific">Mesorhabditis belari</name>
    <dbReference type="NCBI Taxonomy" id="2138241"/>
    <lineage>
        <taxon>Eukaryota</taxon>
        <taxon>Metazoa</taxon>
        <taxon>Ecdysozoa</taxon>
        <taxon>Nematoda</taxon>
        <taxon>Chromadorea</taxon>
        <taxon>Rhabditida</taxon>
        <taxon>Rhabditina</taxon>
        <taxon>Rhabditomorpha</taxon>
        <taxon>Rhabditoidea</taxon>
        <taxon>Rhabditidae</taxon>
        <taxon>Mesorhabditinae</taxon>
        <taxon>Mesorhabditis</taxon>
    </lineage>
</organism>
<keyword evidence="1" id="KW-1133">Transmembrane helix</keyword>
<dbReference type="AlphaFoldDB" id="A0AAF3ESA4"/>
<feature type="transmembrane region" description="Helical" evidence="1">
    <location>
        <begin position="79"/>
        <end position="100"/>
    </location>
</feature>
<accession>A0AAF3ESA4</accession>
<evidence type="ECO:0000313" key="2">
    <source>
        <dbReference type="Proteomes" id="UP000887575"/>
    </source>
</evidence>
<keyword evidence="1" id="KW-0812">Transmembrane</keyword>
<feature type="transmembrane region" description="Helical" evidence="1">
    <location>
        <begin position="112"/>
        <end position="135"/>
    </location>
</feature>
<evidence type="ECO:0000313" key="3">
    <source>
        <dbReference type="WBParaSite" id="MBELARI_LOCUS16915"/>
    </source>
</evidence>
<dbReference type="Proteomes" id="UP000887575">
    <property type="component" value="Unassembled WGS sequence"/>
</dbReference>
<reference evidence="3" key="1">
    <citation type="submission" date="2024-02" db="UniProtKB">
        <authorList>
            <consortium name="WormBaseParasite"/>
        </authorList>
    </citation>
    <scope>IDENTIFICATION</scope>
</reference>
<proteinExistence type="predicted"/>
<sequence length="385" mass="43080">MRSVRGRLLLKCLQFISSLLLIVILSKLGTQWILLLGSLLVPPFGIYMIVKSPDRQKHLLPYQTYMAVAAGRRWLRVDAILCASMFIAFAGFALILFISANQTIYPLEARLLSLSGLCAVISAIAYALNALLSVFHLRIGTIDFSHSMINHAKLSNSMKLSSAPVGQTPLPLHIDTLDRFHQSPLPFPDETLVRSKKAQSLNKSQDWELPSYFQIVSIPRVQSLANKERSVVESWSNGRKVNNYEDCRHFGINMVPSEGSPEPFQVYDVPAETSTPKIKIRRFSSHPKIEFGKKSVEFQELTRINVSAEPERPVYSSKQPTVSTLVSVNDYSTLPTAASTRIRVQTPKSSKLSPILSKDGEIDELSPKNEQENEKILDLELVCDV</sequence>
<keyword evidence="1" id="KW-0472">Membrane</keyword>
<evidence type="ECO:0000256" key="1">
    <source>
        <dbReference type="SAM" id="Phobius"/>
    </source>
</evidence>
<dbReference type="WBParaSite" id="MBELARI_LOCUS16915">
    <property type="protein sequence ID" value="MBELARI_LOCUS16915"/>
    <property type="gene ID" value="MBELARI_LOCUS16915"/>
</dbReference>
<name>A0AAF3ESA4_9BILA</name>
<feature type="transmembrane region" description="Helical" evidence="1">
    <location>
        <begin position="7"/>
        <end position="26"/>
    </location>
</feature>
<protein>
    <submittedName>
        <fullName evidence="3">Uncharacterized protein</fullName>
    </submittedName>
</protein>
<keyword evidence="2" id="KW-1185">Reference proteome</keyword>